<organism evidence="7 8">
    <name type="scientific">Liquorilactobacillus oeni DSM 19972</name>
    <dbReference type="NCBI Taxonomy" id="1423777"/>
    <lineage>
        <taxon>Bacteria</taxon>
        <taxon>Bacillati</taxon>
        <taxon>Bacillota</taxon>
        <taxon>Bacilli</taxon>
        <taxon>Lactobacillales</taxon>
        <taxon>Lactobacillaceae</taxon>
        <taxon>Liquorilactobacillus</taxon>
    </lineage>
</organism>
<keyword evidence="3 6" id="KW-0812">Transmembrane</keyword>
<feature type="transmembrane region" description="Helical" evidence="6">
    <location>
        <begin position="21"/>
        <end position="45"/>
    </location>
</feature>
<dbReference type="GO" id="GO:0005886">
    <property type="term" value="C:plasma membrane"/>
    <property type="evidence" value="ECO:0007669"/>
    <property type="project" value="TreeGrafter"/>
</dbReference>
<feature type="transmembrane region" description="Helical" evidence="6">
    <location>
        <begin position="166"/>
        <end position="183"/>
    </location>
</feature>
<comment type="caution">
    <text evidence="7">The sequence shown here is derived from an EMBL/GenBank/DDBJ whole genome shotgun (WGS) entry which is preliminary data.</text>
</comment>
<reference evidence="7 8" key="1">
    <citation type="journal article" date="2015" name="Genome Announc.">
        <title>Expanding the biotechnology potential of lactobacilli through comparative genomics of 213 strains and associated genera.</title>
        <authorList>
            <person name="Sun Z."/>
            <person name="Harris H.M."/>
            <person name="McCann A."/>
            <person name="Guo C."/>
            <person name="Argimon S."/>
            <person name="Zhang W."/>
            <person name="Yang X."/>
            <person name="Jeffery I.B."/>
            <person name="Cooney J.C."/>
            <person name="Kagawa T.F."/>
            <person name="Liu W."/>
            <person name="Song Y."/>
            <person name="Salvetti E."/>
            <person name="Wrobel A."/>
            <person name="Rasinkangas P."/>
            <person name="Parkhill J."/>
            <person name="Rea M.C."/>
            <person name="O'Sullivan O."/>
            <person name="Ritari J."/>
            <person name="Douillard F.P."/>
            <person name="Paul Ross R."/>
            <person name="Yang R."/>
            <person name="Briner A.E."/>
            <person name="Felis G.E."/>
            <person name="de Vos W.M."/>
            <person name="Barrangou R."/>
            <person name="Klaenhammer T.R."/>
            <person name="Caufield P.W."/>
            <person name="Cui Y."/>
            <person name="Zhang H."/>
            <person name="O'Toole P.W."/>
        </authorList>
    </citation>
    <scope>NUCLEOTIDE SEQUENCE [LARGE SCALE GENOMIC DNA]</scope>
    <source>
        <strain evidence="7 8">DSM 19972</strain>
    </source>
</reference>
<evidence type="ECO:0000256" key="5">
    <source>
        <dbReference type="ARBA" id="ARBA00023136"/>
    </source>
</evidence>
<evidence type="ECO:0000256" key="6">
    <source>
        <dbReference type="RuleBase" id="RU004379"/>
    </source>
</evidence>
<evidence type="ECO:0000256" key="1">
    <source>
        <dbReference type="ARBA" id="ARBA00004141"/>
    </source>
</evidence>
<feature type="transmembrane region" description="Helical" evidence="6">
    <location>
        <begin position="204"/>
        <end position="227"/>
    </location>
</feature>
<comment type="subcellular location">
    <subcellularLocation>
        <location evidence="1">Membrane</location>
        <topology evidence="1">Multi-pass membrane protein</topology>
    </subcellularLocation>
</comment>
<accession>A0A0R1MFR5</accession>
<dbReference type="PANTHER" id="PTHR23291:SF50">
    <property type="entry name" value="PROTEIN LIFEGUARD 4"/>
    <property type="match status" value="1"/>
</dbReference>
<sequence length="233" mass="25547">MNNERRVINQERTGLNGFLAKMYGFMAGAVGISAVVAYLINNVYYEETMSYMAQHRFMFFLLIGVQFLIALSMSFRADRSPVITGAGLVFFAVIEGLFFGIILSVYAASDVTMAFVAAAAVFLSMATIGTVTKRDLSKIGTQALAALIGLVVVSIINVFLQSTMIQFVFSFFGVIIFTALTAWDAQKFKLIYQQAGSQVSPTNLALMGALQLYLDFVNLFISLLNIFTGFNSK</sequence>
<dbReference type="PATRIC" id="fig|1423777.3.peg.1950"/>
<feature type="transmembrane region" description="Helical" evidence="6">
    <location>
        <begin position="57"/>
        <end position="75"/>
    </location>
</feature>
<proteinExistence type="inferred from homology"/>
<feature type="transmembrane region" description="Helical" evidence="6">
    <location>
        <begin position="82"/>
        <end position="107"/>
    </location>
</feature>
<dbReference type="EMBL" id="AZEH01000039">
    <property type="protein sequence ID" value="KRL04756.1"/>
    <property type="molecule type" value="Genomic_DNA"/>
</dbReference>
<keyword evidence="8" id="KW-1185">Reference proteome</keyword>
<dbReference type="AlphaFoldDB" id="A0A0R1MFR5"/>
<name>A0A0R1MFR5_9LACO</name>
<dbReference type="CDD" id="cd10432">
    <property type="entry name" value="BI-1-like_bacterial"/>
    <property type="match status" value="1"/>
</dbReference>
<evidence type="ECO:0000313" key="7">
    <source>
        <dbReference type="EMBL" id="KRL04756.1"/>
    </source>
</evidence>
<gene>
    <name evidence="7" type="ORF">FD46_GL001893</name>
</gene>
<dbReference type="STRING" id="1423777.FD46_GL001893"/>
<dbReference type="OrthoDB" id="9793828at2"/>
<evidence type="ECO:0000256" key="4">
    <source>
        <dbReference type="ARBA" id="ARBA00022989"/>
    </source>
</evidence>
<comment type="similarity">
    <text evidence="2 6">Belongs to the BI1 family.</text>
</comment>
<dbReference type="Pfam" id="PF01027">
    <property type="entry name" value="Bax1-I"/>
    <property type="match status" value="1"/>
</dbReference>
<evidence type="ECO:0000256" key="3">
    <source>
        <dbReference type="ARBA" id="ARBA00022692"/>
    </source>
</evidence>
<feature type="transmembrane region" description="Helical" evidence="6">
    <location>
        <begin position="113"/>
        <end position="131"/>
    </location>
</feature>
<evidence type="ECO:0000313" key="8">
    <source>
        <dbReference type="Proteomes" id="UP000051686"/>
    </source>
</evidence>
<dbReference type="PANTHER" id="PTHR23291">
    <property type="entry name" value="BAX INHIBITOR-RELATED"/>
    <property type="match status" value="1"/>
</dbReference>
<feature type="transmembrane region" description="Helical" evidence="6">
    <location>
        <begin position="143"/>
        <end position="160"/>
    </location>
</feature>
<keyword evidence="5 6" id="KW-0472">Membrane</keyword>
<keyword evidence="4 6" id="KW-1133">Transmembrane helix</keyword>
<dbReference type="InterPro" id="IPR006214">
    <property type="entry name" value="Bax_inhibitor_1-related"/>
</dbReference>
<dbReference type="RefSeq" id="WP_057896703.1">
    <property type="nucleotide sequence ID" value="NZ_AZEH01000039.1"/>
</dbReference>
<dbReference type="Proteomes" id="UP000051686">
    <property type="component" value="Unassembled WGS sequence"/>
</dbReference>
<protein>
    <submittedName>
        <fullName evidence="7">Integral membrane protein</fullName>
    </submittedName>
</protein>
<evidence type="ECO:0000256" key="2">
    <source>
        <dbReference type="ARBA" id="ARBA00010350"/>
    </source>
</evidence>